<dbReference type="VEuPathDB" id="FungiDB:ASPGLDRAFT_80092"/>
<proteinExistence type="predicted"/>
<organism evidence="1 2">
    <name type="scientific">Aspergillus glaucus CBS 516.65</name>
    <dbReference type="NCBI Taxonomy" id="1160497"/>
    <lineage>
        <taxon>Eukaryota</taxon>
        <taxon>Fungi</taxon>
        <taxon>Dikarya</taxon>
        <taxon>Ascomycota</taxon>
        <taxon>Pezizomycotina</taxon>
        <taxon>Eurotiomycetes</taxon>
        <taxon>Eurotiomycetidae</taxon>
        <taxon>Eurotiales</taxon>
        <taxon>Aspergillaceae</taxon>
        <taxon>Aspergillus</taxon>
        <taxon>Aspergillus subgen. Aspergillus</taxon>
    </lineage>
</organism>
<reference evidence="2" key="1">
    <citation type="journal article" date="2017" name="Genome Biol.">
        <title>Comparative genomics reveals high biological diversity and specific adaptations in the industrially and medically important fungal genus Aspergillus.</title>
        <authorList>
            <person name="de Vries R.P."/>
            <person name="Riley R."/>
            <person name="Wiebenga A."/>
            <person name="Aguilar-Osorio G."/>
            <person name="Amillis S."/>
            <person name="Uchima C.A."/>
            <person name="Anderluh G."/>
            <person name="Asadollahi M."/>
            <person name="Askin M."/>
            <person name="Barry K."/>
            <person name="Battaglia E."/>
            <person name="Bayram O."/>
            <person name="Benocci T."/>
            <person name="Braus-Stromeyer S.A."/>
            <person name="Caldana C."/>
            <person name="Canovas D."/>
            <person name="Cerqueira G.C."/>
            <person name="Chen F."/>
            <person name="Chen W."/>
            <person name="Choi C."/>
            <person name="Clum A."/>
            <person name="Dos Santos R.A."/>
            <person name="Damasio A.R."/>
            <person name="Diallinas G."/>
            <person name="Emri T."/>
            <person name="Fekete E."/>
            <person name="Flipphi M."/>
            <person name="Freyberg S."/>
            <person name="Gallo A."/>
            <person name="Gournas C."/>
            <person name="Habgood R."/>
            <person name="Hainaut M."/>
            <person name="Harispe M.L."/>
            <person name="Henrissat B."/>
            <person name="Hilden K.S."/>
            <person name="Hope R."/>
            <person name="Hossain A."/>
            <person name="Karabika E."/>
            <person name="Karaffa L."/>
            <person name="Karanyi Z."/>
            <person name="Krasevec N."/>
            <person name="Kuo A."/>
            <person name="Kusch H."/>
            <person name="LaButti K."/>
            <person name="Lagendijk E.L."/>
            <person name="Lapidus A."/>
            <person name="Levasseur A."/>
            <person name="Lindquist E."/>
            <person name="Lipzen A."/>
            <person name="Logrieco A.F."/>
            <person name="MacCabe A."/>
            <person name="Maekelae M.R."/>
            <person name="Malavazi I."/>
            <person name="Melin P."/>
            <person name="Meyer V."/>
            <person name="Mielnichuk N."/>
            <person name="Miskei M."/>
            <person name="Molnar A.P."/>
            <person name="Mule G."/>
            <person name="Ngan C.Y."/>
            <person name="Orejas M."/>
            <person name="Orosz E."/>
            <person name="Ouedraogo J.P."/>
            <person name="Overkamp K.M."/>
            <person name="Park H.-S."/>
            <person name="Perrone G."/>
            <person name="Piumi F."/>
            <person name="Punt P.J."/>
            <person name="Ram A.F."/>
            <person name="Ramon A."/>
            <person name="Rauscher S."/>
            <person name="Record E."/>
            <person name="Riano-Pachon D.M."/>
            <person name="Robert V."/>
            <person name="Roehrig J."/>
            <person name="Ruller R."/>
            <person name="Salamov A."/>
            <person name="Salih N.S."/>
            <person name="Samson R.A."/>
            <person name="Sandor E."/>
            <person name="Sanguinetti M."/>
            <person name="Schuetze T."/>
            <person name="Sepcic K."/>
            <person name="Shelest E."/>
            <person name="Sherlock G."/>
            <person name="Sophianopoulou V."/>
            <person name="Squina F.M."/>
            <person name="Sun H."/>
            <person name="Susca A."/>
            <person name="Todd R.B."/>
            <person name="Tsang A."/>
            <person name="Unkles S.E."/>
            <person name="van de Wiele N."/>
            <person name="van Rossen-Uffink D."/>
            <person name="Oliveira J.V."/>
            <person name="Vesth T.C."/>
            <person name="Visser J."/>
            <person name="Yu J.-H."/>
            <person name="Zhou M."/>
            <person name="Andersen M.R."/>
            <person name="Archer D.B."/>
            <person name="Baker S.E."/>
            <person name="Benoit I."/>
            <person name="Brakhage A.A."/>
            <person name="Braus G.H."/>
            <person name="Fischer R."/>
            <person name="Frisvad J.C."/>
            <person name="Goldman G.H."/>
            <person name="Houbraken J."/>
            <person name="Oakley B."/>
            <person name="Pocsi I."/>
            <person name="Scazzocchio C."/>
            <person name="Seiboth B."/>
            <person name="vanKuyk P.A."/>
            <person name="Wortman J."/>
            <person name="Dyer P.S."/>
            <person name="Grigoriev I.V."/>
        </authorList>
    </citation>
    <scope>NUCLEOTIDE SEQUENCE [LARGE SCALE GENOMIC DNA]</scope>
    <source>
        <strain evidence="2">CBS 516.65</strain>
    </source>
</reference>
<name>A0A1L9VTG2_ASPGL</name>
<dbReference type="Proteomes" id="UP000184300">
    <property type="component" value="Unassembled WGS sequence"/>
</dbReference>
<protein>
    <submittedName>
        <fullName evidence="1">Uncharacterized protein</fullName>
    </submittedName>
</protein>
<sequence>MNAASAARMRVSAKARMFFLSSTAPSVRQSTKLAHSYSSRKVASLVAVKAIQFIDLNDPIAASLVWKKKRGSKKMVVVVVVVASIIERGYERSPGNNNTATKGFGAAVVSLQSRTTFAILGPSGEIDWLSQILKWHLSDQLFIHGLIYDPGTPLNITEYALLTRVGCHQGPMIEVSKLVLVDSLHGIYHLLRALRSSPCEAYKLRRAHLRKCKKYEVLLCTRILFAPASWTIVITHVVCPLVAGLRLTVPSEKYGIRNT</sequence>
<evidence type="ECO:0000313" key="2">
    <source>
        <dbReference type="Proteomes" id="UP000184300"/>
    </source>
</evidence>
<evidence type="ECO:0000313" key="1">
    <source>
        <dbReference type="EMBL" id="OJJ87218.1"/>
    </source>
</evidence>
<keyword evidence="2" id="KW-1185">Reference proteome</keyword>
<dbReference type="RefSeq" id="XP_022403907.1">
    <property type="nucleotide sequence ID" value="XM_022550055.1"/>
</dbReference>
<accession>A0A1L9VTG2</accession>
<dbReference type="GeneID" id="34466315"/>
<dbReference type="EMBL" id="KV878891">
    <property type="protein sequence ID" value="OJJ87218.1"/>
    <property type="molecule type" value="Genomic_DNA"/>
</dbReference>
<gene>
    <name evidence="1" type="ORF">ASPGLDRAFT_80092</name>
</gene>
<dbReference type="AlphaFoldDB" id="A0A1L9VTG2"/>